<dbReference type="AlphaFoldDB" id="A0A9W8JYN0"/>
<sequence>MPADLSQVVGFTLEDKPVAWNKRDLLTYAVGVGAKNDDFQFVYELDPNFSAIPTYPVVLFLKGEGQDVNLFSETVKGRPVPTMPPIDPNRVVHATQSIEIIKPLPLVSGEGWKWKTRYTGVVENKSGIILTAENSLVDPKGVVYAKLFSSSFNLGAKATGEKFSKFIAGPPQGKR</sequence>
<reference evidence="2" key="1">
    <citation type="submission" date="2022-07" db="EMBL/GenBank/DDBJ databases">
        <title>Genome Sequence of Agrocybe chaxingu.</title>
        <authorList>
            <person name="Buettner E."/>
        </authorList>
    </citation>
    <scope>NUCLEOTIDE SEQUENCE</scope>
    <source>
        <strain evidence="2">MP-N11</strain>
    </source>
</reference>
<dbReference type="InterPro" id="IPR054357">
    <property type="entry name" value="MFE-2_N"/>
</dbReference>
<dbReference type="Pfam" id="PF22622">
    <property type="entry name" value="MFE-2_hydrat-2_N"/>
    <property type="match status" value="1"/>
</dbReference>
<organism evidence="2 3">
    <name type="scientific">Agrocybe chaxingu</name>
    <dbReference type="NCBI Taxonomy" id="84603"/>
    <lineage>
        <taxon>Eukaryota</taxon>
        <taxon>Fungi</taxon>
        <taxon>Dikarya</taxon>
        <taxon>Basidiomycota</taxon>
        <taxon>Agaricomycotina</taxon>
        <taxon>Agaricomycetes</taxon>
        <taxon>Agaricomycetidae</taxon>
        <taxon>Agaricales</taxon>
        <taxon>Agaricineae</taxon>
        <taxon>Strophariaceae</taxon>
        <taxon>Agrocybe</taxon>
    </lineage>
</organism>
<protein>
    <recommendedName>
        <fullName evidence="1">Peroxisomal multifunctional enzyme type 2-like N-terminal domain-containing protein</fullName>
    </recommendedName>
</protein>
<dbReference type="PANTHER" id="PTHR13078">
    <property type="entry name" value="PEROXISOMAL MULTIFUNCTIONAL ENZYME TYPE 2-RELATED"/>
    <property type="match status" value="1"/>
</dbReference>
<proteinExistence type="predicted"/>
<dbReference type="GO" id="GO:0004300">
    <property type="term" value="F:enoyl-CoA hydratase activity"/>
    <property type="evidence" value="ECO:0007669"/>
    <property type="project" value="TreeGrafter"/>
</dbReference>
<evidence type="ECO:0000259" key="1">
    <source>
        <dbReference type="Pfam" id="PF22622"/>
    </source>
</evidence>
<dbReference type="PANTHER" id="PTHR13078:SF57">
    <property type="entry name" value="DEHYDRATASE, PUTATIVE (AFU_ORTHOLOGUE AFUA_5G00640)-RELATED"/>
    <property type="match status" value="1"/>
</dbReference>
<evidence type="ECO:0000313" key="3">
    <source>
        <dbReference type="Proteomes" id="UP001148786"/>
    </source>
</evidence>
<gene>
    <name evidence="2" type="ORF">NLJ89_g6688</name>
</gene>
<name>A0A9W8JYN0_9AGAR</name>
<feature type="domain" description="Peroxisomal multifunctional enzyme type 2-like N-terminal" evidence="1">
    <location>
        <begin position="20"/>
        <end position="142"/>
    </location>
</feature>
<dbReference type="GO" id="GO:0044594">
    <property type="term" value="F:17-beta-hydroxysteroid dehydrogenase (NAD+) activity"/>
    <property type="evidence" value="ECO:0007669"/>
    <property type="project" value="TreeGrafter"/>
</dbReference>
<comment type="caution">
    <text evidence="2">The sequence shown here is derived from an EMBL/GenBank/DDBJ whole genome shotgun (WGS) entry which is preliminary data.</text>
</comment>
<dbReference type="InterPro" id="IPR029069">
    <property type="entry name" value="HotDog_dom_sf"/>
</dbReference>
<dbReference type="GO" id="GO:0006635">
    <property type="term" value="P:fatty acid beta-oxidation"/>
    <property type="evidence" value="ECO:0007669"/>
    <property type="project" value="TreeGrafter"/>
</dbReference>
<evidence type="ECO:0000313" key="2">
    <source>
        <dbReference type="EMBL" id="KAJ3506755.1"/>
    </source>
</evidence>
<accession>A0A9W8JYN0</accession>
<dbReference type="OrthoDB" id="60204at2759"/>
<dbReference type="SUPFAM" id="SSF54637">
    <property type="entry name" value="Thioesterase/thiol ester dehydrase-isomerase"/>
    <property type="match status" value="1"/>
</dbReference>
<dbReference type="GO" id="GO:0003857">
    <property type="term" value="F:(3S)-3-hydroxyacyl-CoA dehydrogenase (NAD+) activity"/>
    <property type="evidence" value="ECO:0007669"/>
    <property type="project" value="TreeGrafter"/>
</dbReference>
<dbReference type="Gene3D" id="3.10.129.10">
    <property type="entry name" value="Hotdog Thioesterase"/>
    <property type="match status" value="1"/>
</dbReference>
<dbReference type="EMBL" id="JANKHO010000730">
    <property type="protein sequence ID" value="KAJ3506755.1"/>
    <property type="molecule type" value="Genomic_DNA"/>
</dbReference>
<keyword evidence="3" id="KW-1185">Reference proteome</keyword>
<dbReference type="GO" id="GO:0005777">
    <property type="term" value="C:peroxisome"/>
    <property type="evidence" value="ECO:0007669"/>
    <property type="project" value="TreeGrafter"/>
</dbReference>
<dbReference type="Proteomes" id="UP001148786">
    <property type="component" value="Unassembled WGS sequence"/>
</dbReference>